<sequence>MRFALYLFPLAHKSSVSRSPHTSRLRKELARHYFSKKTYSIMTKSASPEIRGQTTRAALRYFDRRCGRTNWEAVAQELRTPLLECLQSVDSRHPIFHPRHIPETEEWSIDDIADLKQFTETYFQHNMTVDDWMLAGRYMNIYHNDCIAKMWALSTFQMTPLLFSQIAEYRQAGLLWPTICCKIGAPSGSPSPSSDIIRYLFATTNKDSLKPTKRPKAQFRISKHQHWTKEEDSQLLELLSRFNDGHDIDWNFISKSIGHSKNACRYRRILLTRPANTKSSRASSADSQ</sequence>
<gene>
    <name evidence="2" type="ORF">GGI25_005183</name>
</gene>
<accession>A0A9W8KWC3</accession>
<name>A0A9W8KWC3_9FUNG</name>
<dbReference type="SMART" id="SM00717">
    <property type="entry name" value="SANT"/>
    <property type="match status" value="1"/>
</dbReference>
<dbReference type="OrthoDB" id="2143914at2759"/>
<proteinExistence type="predicted"/>
<dbReference type="InterPro" id="IPR001005">
    <property type="entry name" value="SANT/Myb"/>
</dbReference>
<dbReference type="InterPro" id="IPR009057">
    <property type="entry name" value="Homeodomain-like_sf"/>
</dbReference>
<dbReference type="Gene3D" id="1.10.10.60">
    <property type="entry name" value="Homeodomain-like"/>
    <property type="match status" value="1"/>
</dbReference>
<comment type="caution">
    <text evidence="2">The sequence shown here is derived from an EMBL/GenBank/DDBJ whole genome shotgun (WGS) entry which is preliminary data.</text>
</comment>
<dbReference type="Proteomes" id="UP001151518">
    <property type="component" value="Unassembled WGS sequence"/>
</dbReference>
<evidence type="ECO:0000313" key="3">
    <source>
        <dbReference type="Proteomes" id="UP001151518"/>
    </source>
</evidence>
<dbReference type="PROSITE" id="PS50090">
    <property type="entry name" value="MYB_LIKE"/>
    <property type="match status" value="1"/>
</dbReference>
<protein>
    <recommendedName>
        <fullName evidence="1">Myb-like domain-containing protein</fullName>
    </recommendedName>
</protein>
<dbReference type="SUPFAM" id="SSF46689">
    <property type="entry name" value="Homeodomain-like"/>
    <property type="match status" value="1"/>
</dbReference>
<dbReference type="CDD" id="cd00167">
    <property type="entry name" value="SANT"/>
    <property type="match status" value="1"/>
</dbReference>
<dbReference type="EMBL" id="JANBTW010000086">
    <property type="protein sequence ID" value="KAJ2672256.1"/>
    <property type="molecule type" value="Genomic_DNA"/>
</dbReference>
<evidence type="ECO:0000259" key="1">
    <source>
        <dbReference type="PROSITE" id="PS50090"/>
    </source>
</evidence>
<dbReference type="AlphaFoldDB" id="A0A9W8KWC3"/>
<reference evidence="2" key="1">
    <citation type="submission" date="2022-07" db="EMBL/GenBank/DDBJ databases">
        <title>Phylogenomic reconstructions and comparative analyses of Kickxellomycotina fungi.</title>
        <authorList>
            <person name="Reynolds N.K."/>
            <person name="Stajich J.E."/>
            <person name="Barry K."/>
            <person name="Grigoriev I.V."/>
            <person name="Crous P."/>
            <person name="Smith M.E."/>
        </authorList>
    </citation>
    <scope>NUCLEOTIDE SEQUENCE</scope>
    <source>
        <strain evidence="2">NRRL 3115</strain>
    </source>
</reference>
<dbReference type="Pfam" id="PF13921">
    <property type="entry name" value="Myb_DNA-bind_6"/>
    <property type="match status" value="1"/>
</dbReference>
<feature type="domain" description="Myb-like" evidence="1">
    <location>
        <begin position="227"/>
        <end position="267"/>
    </location>
</feature>
<organism evidence="2 3">
    <name type="scientific">Coemansia spiralis</name>
    <dbReference type="NCBI Taxonomy" id="417178"/>
    <lineage>
        <taxon>Eukaryota</taxon>
        <taxon>Fungi</taxon>
        <taxon>Fungi incertae sedis</taxon>
        <taxon>Zoopagomycota</taxon>
        <taxon>Kickxellomycotina</taxon>
        <taxon>Kickxellomycetes</taxon>
        <taxon>Kickxellales</taxon>
        <taxon>Kickxellaceae</taxon>
        <taxon>Coemansia</taxon>
    </lineage>
</organism>
<evidence type="ECO:0000313" key="2">
    <source>
        <dbReference type="EMBL" id="KAJ2672256.1"/>
    </source>
</evidence>